<dbReference type="Pfam" id="PF18204">
    <property type="entry name" value="PGF-CTERM"/>
    <property type="match status" value="1"/>
</dbReference>
<evidence type="ECO:0000259" key="5">
    <source>
        <dbReference type="Pfam" id="PF25162"/>
    </source>
</evidence>
<feature type="compositionally biased region" description="Acidic residues" evidence="2">
    <location>
        <begin position="792"/>
        <end position="852"/>
    </location>
</feature>
<organism evidence="6 7">
    <name type="scientific">Halorubrum xinjiangense</name>
    <dbReference type="NCBI Taxonomy" id="261291"/>
    <lineage>
        <taxon>Archaea</taxon>
        <taxon>Methanobacteriati</taxon>
        <taxon>Methanobacteriota</taxon>
        <taxon>Stenosarchaea group</taxon>
        <taxon>Halobacteria</taxon>
        <taxon>Halobacteriales</taxon>
        <taxon>Haloferacaceae</taxon>
        <taxon>Halorubrum</taxon>
    </lineage>
</organism>
<dbReference type="Gene3D" id="2.60.40.10">
    <property type="entry name" value="Immunoglobulins"/>
    <property type="match status" value="1"/>
</dbReference>
<keyword evidence="3" id="KW-0812">Transmembrane</keyword>
<evidence type="ECO:0000313" key="6">
    <source>
        <dbReference type="EMBL" id="SDF03682.1"/>
    </source>
</evidence>
<evidence type="ECO:0000313" key="7">
    <source>
        <dbReference type="Proteomes" id="UP000324020"/>
    </source>
</evidence>
<accession>A0A1G7HTB4</accession>
<keyword evidence="7" id="KW-1185">Reference proteome</keyword>
<dbReference type="AlphaFoldDB" id="A0A1G7HTB4"/>
<dbReference type="NCBIfam" id="TIGR04126">
    <property type="entry name" value="PGF_CTERM"/>
    <property type="match status" value="1"/>
</dbReference>
<dbReference type="InterPro" id="IPR013783">
    <property type="entry name" value="Ig-like_fold"/>
</dbReference>
<evidence type="ECO:0000256" key="2">
    <source>
        <dbReference type="SAM" id="MobiDB-lite"/>
    </source>
</evidence>
<protein>
    <submittedName>
        <fullName evidence="6">PGF-CTERM protein</fullName>
    </submittedName>
</protein>
<feature type="domain" description="PGF-CTERM archaeal protein-sorting signal" evidence="4">
    <location>
        <begin position="856"/>
        <end position="878"/>
    </location>
</feature>
<keyword evidence="3" id="KW-0472">Membrane</keyword>
<dbReference type="GO" id="GO:0005886">
    <property type="term" value="C:plasma membrane"/>
    <property type="evidence" value="ECO:0007669"/>
    <property type="project" value="UniProtKB-SubCell"/>
</dbReference>
<dbReference type="Pfam" id="PF25162">
    <property type="entry name" value="DUF7827"/>
    <property type="match status" value="1"/>
</dbReference>
<dbReference type="Proteomes" id="UP000324020">
    <property type="component" value="Unassembled WGS sequence"/>
</dbReference>
<evidence type="ECO:0000256" key="1">
    <source>
        <dbReference type="ARBA" id="ARBA00022729"/>
    </source>
</evidence>
<dbReference type="InterPro" id="IPR026371">
    <property type="entry name" value="PGF_CTERM"/>
</dbReference>
<sequence length="880" mass="92049">MTDDLRKATHYANSSTAIIELSYSNDVTIPDQSNAEVEVGLDNGSVVTIGPGAATSFTEVSAGLIQVDTGTTFNNVQNVSVEAGFEDAAGNDVSDDDFDVTFAPSVVKVNDDSTFEAFSGENVALENASADSTFDIDGPGVSRTRGTGTNSLVYVLDTDDFENGDYNITNDADVTSVLEISDLGLDVEVDEDEFTTNDAVTATVTSDAINREITADLLDDDGDVVDTVETSIDSDGEVAVDFGTVEDTGTYTVEVTDDNSAVSVESGDFEVTEAPEGDISFEETFITEERGDNANITINFQGDVETANLTIGDQEEVGYEANVSVDSGGEDSVTVGFNTYVAGNTSTLNNADLVYIADGDSDAEITSVDESPDNLTNILETGTYPFEVSDTSFDEIANGNSDAVGDLELEERSVDSFNLWTTSADVYEDVEDVEDISNGVENDTVVETDSLTEGDVLIHELSATGLEGAIEANGGSLADLITDTSSANDSTGIDLRIRQTADSTAPNSERKQVDVQQMIADGNVDIISTEGSYYIAFEESNIVLDDSSRSISDEDAFDVRLRVKDERLLDPDEDELEDSDVDITDFYETATVSFEYVEATGEFDTPVEVQAAEDQTITGTTNAAPGQEFTVRVRSDSDVSPGFVQTSEDVTVQSDGSFEATGLDLSEASVNDTFTVTAQQATFDAEEDGTVVETVGEAAFLEVSDLEPAEATATAGDSVTVSATIENTGEQEATQNIALTLDGDELDTTEVTLAGGNSTTVEFTADTTGLDAGDYEHGIASDDDEATGTLTIEEDTSGDDSSGDDSSGDDSSGDDSSGDDSSGDDSSGDDSSGDDSSGDDSSGDDSSGDDSTDGSTPGFGALVALVALIAAALLATRRND</sequence>
<reference evidence="6 7" key="1">
    <citation type="submission" date="2016-10" db="EMBL/GenBank/DDBJ databases">
        <authorList>
            <person name="Varghese N."/>
            <person name="Submissions S."/>
        </authorList>
    </citation>
    <scope>NUCLEOTIDE SEQUENCE [LARGE SCALE GENOMIC DNA]</scope>
    <source>
        <strain evidence="6 7">CGMCC 1.3527</strain>
    </source>
</reference>
<evidence type="ECO:0000256" key="3">
    <source>
        <dbReference type="SAM" id="Phobius"/>
    </source>
</evidence>
<dbReference type="EMBL" id="FNBO01000001">
    <property type="protein sequence ID" value="SDF03682.1"/>
    <property type="molecule type" value="Genomic_DNA"/>
</dbReference>
<feature type="domain" description="DUF7827" evidence="5">
    <location>
        <begin position="271"/>
        <end position="390"/>
    </location>
</feature>
<proteinExistence type="predicted"/>
<feature type="region of interest" description="Disordered" evidence="2">
    <location>
        <begin position="792"/>
        <end position="858"/>
    </location>
</feature>
<gene>
    <name evidence="6" type="ORF">SAMN04488067_101509</name>
</gene>
<keyword evidence="3" id="KW-1133">Transmembrane helix</keyword>
<name>A0A1G7HTB4_9EURY</name>
<keyword evidence="1" id="KW-0732">Signal</keyword>
<dbReference type="GO" id="GO:0030115">
    <property type="term" value="C:S-layer"/>
    <property type="evidence" value="ECO:0007669"/>
    <property type="project" value="UniProtKB-SubCell"/>
</dbReference>
<evidence type="ECO:0000259" key="4">
    <source>
        <dbReference type="Pfam" id="PF18204"/>
    </source>
</evidence>
<feature type="transmembrane region" description="Helical" evidence="3">
    <location>
        <begin position="858"/>
        <end position="876"/>
    </location>
</feature>
<dbReference type="InterPro" id="IPR057149">
    <property type="entry name" value="DUF7827"/>
</dbReference>
<dbReference type="NCBIfam" id="NF045517">
    <property type="entry name" value="halo_surf_dom"/>
    <property type="match status" value="1"/>
</dbReference>